<dbReference type="SUPFAM" id="SSF88713">
    <property type="entry name" value="Glycoside hydrolase/deacetylase"/>
    <property type="match status" value="1"/>
</dbReference>
<evidence type="ECO:0000313" key="4">
    <source>
        <dbReference type="Proteomes" id="UP000315395"/>
    </source>
</evidence>
<dbReference type="OrthoDB" id="5188291at2"/>
<dbReference type="PANTHER" id="PTHR30032:SF8">
    <property type="entry name" value="GERMINATION-SPECIFIC N-ACETYLMURAMOYL-L-ALANINE AMIDASE"/>
    <property type="match status" value="1"/>
</dbReference>
<accession>A0A516GA91</accession>
<proteinExistence type="predicted"/>
<dbReference type="InterPro" id="IPR051922">
    <property type="entry name" value="Bact_Sporulation_Assoc"/>
</dbReference>
<dbReference type="SUPFAM" id="SSF53633">
    <property type="entry name" value="Carbamate kinase-like"/>
    <property type="match status" value="1"/>
</dbReference>
<dbReference type="Pfam" id="PF01522">
    <property type="entry name" value="Polysacc_deac_1"/>
    <property type="match status" value="1"/>
</dbReference>
<sequence>MKTFRSLATGAVAMALVLACSLTQGSAAGSLTDLDHDTGATQVDTGPNGSDTETAPLAGDLNFSVERLAGANRYATATAVSREFFSPGVPVAVVATGANFPDGLAAGPAADQLGGPVLFVTPTVVPAVTRAELVRLKPQRIVVVGGTGAVSSAVRAELDTLTAGAAIRVSGESRYDTAAALSAHAFPGGATIAYLATGSSFPDALAGGPAAGVQSAPMLLTSRTRLNAATRAELLRLNPDRVMLLGGTGAISAAVAQEVSQFATVERISGSDRYATALALSQRVFGTDRPGVLVATGRSWPDALSSGAAVALTHGPILLSTGTSLPLGMRSELDRLSPTTAYVLGGSAAQSNEIPREVQRRLGVCWSGTRPAAGSQQVISSVPGATKQLAFTLDMGGRLDGADQILDYLIDNQVCTTFFPTSLSANSSEGRALITKIAAHPELFEIGNHTVHHCDLVSGGGGSPSGAPCQVPMTRSFVQHELTDAETVLEALTGMPASPYWRPPYGAHNATVRNWVAEVGYTKTIYWSRDTIDWDPNTTAAQIVSRTTVPAPPAGTIVLAHLGGYATPQALPTIVNTLRSQGYTLTTLSDMRD</sequence>
<dbReference type="InterPro" id="IPR002509">
    <property type="entry name" value="NODB_dom"/>
</dbReference>
<dbReference type="AlphaFoldDB" id="A0A516GA91"/>
<dbReference type="KEGG" id="orz:FNH13_08925"/>
<dbReference type="PANTHER" id="PTHR30032">
    <property type="entry name" value="N-ACETYLMURAMOYL-L-ALANINE AMIDASE-RELATED"/>
    <property type="match status" value="1"/>
</dbReference>
<dbReference type="RefSeq" id="WP_143783125.1">
    <property type="nucleotide sequence ID" value="NZ_CP041616.1"/>
</dbReference>
<dbReference type="PROSITE" id="PS51257">
    <property type="entry name" value="PROKAR_LIPOPROTEIN"/>
    <property type="match status" value="1"/>
</dbReference>
<evidence type="ECO:0000256" key="1">
    <source>
        <dbReference type="SAM" id="SignalP"/>
    </source>
</evidence>
<dbReference type="Gene3D" id="3.20.20.370">
    <property type="entry name" value="Glycoside hydrolase/deacetylase"/>
    <property type="match status" value="1"/>
</dbReference>
<dbReference type="InterPro" id="IPR036393">
    <property type="entry name" value="AceGlu_kinase-like_sf"/>
</dbReference>
<keyword evidence="4" id="KW-1185">Reference proteome</keyword>
<name>A0A516GA91_9MICO</name>
<dbReference type="CDD" id="cd10917">
    <property type="entry name" value="CE4_NodB_like_6s_7s"/>
    <property type="match status" value="1"/>
</dbReference>
<reference evidence="3 4" key="1">
    <citation type="submission" date="2019-07" db="EMBL/GenBank/DDBJ databases">
        <title>complete genome sequencing of Ornithinimicrobium sp. H23M54.</title>
        <authorList>
            <person name="Bae J.-W."/>
            <person name="Lee S.-Y."/>
        </authorList>
    </citation>
    <scope>NUCLEOTIDE SEQUENCE [LARGE SCALE GENOMIC DNA]</scope>
    <source>
        <strain evidence="3 4">H23M54</strain>
    </source>
</reference>
<keyword evidence="1" id="KW-0732">Signal</keyword>
<gene>
    <name evidence="3" type="ORF">FNH13_08925</name>
</gene>
<dbReference type="GO" id="GO:0016810">
    <property type="term" value="F:hydrolase activity, acting on carbon-nitrogen (but not peptide) bonds"/>
    <property type="evidence" value="ECO:0007669"/>
    <property type="project" value="InterPro"/>
</dbReference>
<dbReference type="InterPro" id="IPR011330">
    <property type="entry name" value="Glyco_hydro/deAcase_b/a-brl"/>
</dbReference>
<dbReference type="Gene3D" id="3.40.50.12090">
    <property type="match status" value="2"/>
</dbReference>
<dbReference type="EMBL" id="CP041616">
    <property type="protein sequence ID" value="QDO88447.1"/>
    <property type="molecule type" value="Genomic_DNA"/>
</dbReference>
<dbReference type="PROSITE" id="PS51677">
    <property type="entry name" value="NODB"/>
    <property type="match status" value="1"/>
</dbReference>
<feature type="domain" description="NodB homology" evidence="2">
    <location>
        <begin position="387"/>
        <end position="586"/>
    </location>
</feature>
<protein>
    <submittedName>
        <fullName evidence="3">Polysaccharide deacetylase family protein</fullName>
    </submittedName>
</protein>
<feature type="signal peptide" evidence="1">
    <location>
        <begin position="1"/>
        <end position="27"/>
    </location>
</feature>
<dbReference type="GO" id="GO:0005975">
    <property type="term" value="P:carbohydrate metabolic process"/>
    <property type="evidence" value="ECO:0007669"/>
    <property type="project" value="InterPro"/>
</dbReference>
<evidence type="ECO:0000259" key="2">
    <source>
        <dbReference type="PROSITE" id="PS51677"/>
    </source>
</evidence>
<organism evidence="3 4">
    <name type="scientific">Ornithinimicrobium ciconiae</name>
    <dbReference type="NCBI Taxonomy" id="2594265"/>
    <lineage>
        <taxon>Bacteria</taxon>
        <taxon>Bacillati</taxon>
        <taxon>Actinomycetota</taxon>
        <taxon>Actinomycetes</taxon>
        <taxon>Micrococcales</taxon>
        <taxon>Ornithinimicrobiaceae</taxon>
        <taxon>Ornithinimicrobium</taxon>
    </lineage>
</organism>
<feature type="chain" id="PRO_5021890501" evidence="1">
    <location>
        <begin position="28"/>
        <end position="593"/>
    </location>
</feature>
<dbReference type="InterPro" id="IPR007253">
    <property type="entry name" value="Cell_wall-bd_2"/>
</dbReference>
<dbReference type="Proteomes" id="UP000315395">
    <property type="component" value="Chromosome"/>
</dbReference>
<dbReference type="Pfam" id="PF04122">
    <property type="entry name" value="CW_binding_2"/>
    <property type="match status" value="3"/>
</dbReference>
<evidence type="ECO:0000313" key="3">
    <source>
        <dbReference type="EMBL" id="QDO88447.1"/>
    </source>
</evidence>